<organism evidence="8 9">
    <name type="scientific">Penicillium citrinum</name>
    <dbReference type="NCBI Taxonomy" id="5077"/>
    <lineage>
        <taxon>Eukaryota</taxon>
        <taxon>Fungi</taxon>
        <taxon>Dikarya</taxon>
        <taxon>Ascomycota</taxon>
        <taxon>Pezizomycotina</taxon>
        <taxon>Eurotiomycetes</taxon>
        <taxon>Eurotiomycetidae</taxon>
        <taxon>Eurotiales</taxon>
        <taxon>Aspergillaceae</taxon>
        <taxon>Penicillium</taxon>
    </lineage>
</organism>
<reference evidence="8" key="2">
    <citation type="journal article" date="2023" name="IMA Fungus">
        <title>Comparative genomic study of the Penicillium genus elucidates a diverse pangenome and 15 lateral gene transfer events.</title>
        <authorList>
            <person name="Petersen C."/>
            <person name="Sorensen T."/>
            <person name="Nielsen M.R."/>
            <person name="Sondergaard T.E."/>
            <person name="Sorensen J.L."/>
            <person name="Fitzpatrick D.A."/>
            <person name="Frisvad J.C."/>
            <person name="Nielsen K.L."/>
        </authorList>
    </citation>
    <scope>NUCLEOTIDE SEQUENCE</scope>
    <source>
        <strain evidence="8">IBT 23319</strain>
    </source>
</reference>
<reference evidence="8" key="1">
    <citation type="submission" date="2022-11" db="EMBL/GenBank/DDBJ databases">
        <authorList>
            <person name="Petersen C."/>
        </authorList>
    </citation>
    <scope>NUCLEOTIDE SEQUENCE</scope>
    <source>
        <strain evidence="8">IBT 23319</strain>
    </source>
</reference>
<dbReference type="PANTHER" id="PTHR47660">
    <property type="entry name" value="TRANSCRIPTION FACTOR WITH C2H2 AND ZN(2)-CYS(6) DNA BINDING DOMAIN (EUROFUNG)-RELATED-RELATED"/>
    <property type="match status" value="1"/>
</dbReference>
<name>A0A9W9PAC8_PENCI</name>
<keyword evidence="2" id="KW-0862">Zinc</keyword>
<comment type="caution">
    <text evidence="8">The sequence shown here is derived from an EMBL/GenBank/DDBJ whole genome shotgun (WGS) entry which is preliminary data.</text>
</comment>
<proteinExistence type="predicted"/>
<evidence type="ECO:0000256" key="2">
    <source>
        <dbReference type="ARBA" id="ARBA00022833"/>
    </source>
</evidence>
<dbReference type="GO" id="GO:0000981">
    <property type="term" value="F:DNA-binding transcription factor activity, RNA polymerase II-specific"/>
    <property type="evidence" value="ECO:0007669"/>
    <property type="project" value="InterPro"/>
</dbReference>
<dbReference type="Pfam" id="PF00172">
    <property type="entry name" value="Zn_clus"/>
    <property type="match status" value="1"/>
</dbReference>
<dbReference type="SUPFAM" id="SSF57701">
    <property type="entry name" value="Zn2/Cys6 DNA-binding domain"/>
    <property type="match status" value="1"/>
</dbReference>
<dbReference type="GO" id="GO:0003677">
    <property type="term" value="F:DNA binding"/>
    <property type="evidence" value="ECO:0007669"/>
    <property type="project" value="UniProtKB-KW"/>
</dbReference>
<dbReference type="Gene3D" id="4.10.240.10">
    <property type="entry name" value="Zn(2)-C6 fungal-type DNA-binding domain"/>
    <property type="match status" value="1"/>
</dbReference>
<keyword evidence="6" id="KW-0539">Nucleus</keyword>
<evidence type="ECO:0000256" key="3">
    <source>
        <dbReference type="ARBA" id="ARBA00023015"/>
    </source>
</evidence>
<dbReference type="PROSITE" id="PS00463">
    <property type="entry name" value="ZN2_CY6_FUNGAL_1"/>
    <property type="match status" value="1"/>
</dbReference>
<evidence type="ECO:0000259" key="7">
    <source>
        <dbReference type="PROSITE" id="PS50048"/>
    </source>
</evidence>
<dbReference type="RefSeq" id="XP_056503799.1">
    <property type="nucleotide sequence ID" value="XM_056641305.1"/>
</dbReference>
<keyword evidence="4" id="KW-0238">DNA-binding</keyword>
<evidence type="ECO:0000313" key="9">
    <source>
        <dbReference type="Proteomes" id="UP001147733"/>
    </source>
</evidence>
<dbReference type="OrthoDB" id="2441642at2759"/>
<feature type="domain" description="Zn(2)-C6 fungal-type" evidence="7">
    <location>
        <begin position="18"/>
        <end position="48"/>
    </location>
</feature>
<keyword evidence="3" id="KW-0805">Transcription regulation</keyword>
<keyword evidence="9" id="KW-1185">Reference proteome</keyword>
<evidence type="ECO:0000313" key="8">
    <source>
        <dbReference type="EMBL" id="KAJ5240794.1"/>
    </source>
</evidence>
<dbReference type="PANTHER" id="PTHR47660:SF3">
    <property type="entry name" value="FINGER DOMAIN PROTEIN, PUTATIVE (AFU_ORTHOLOGUE AFUA_4G03310)-RELATED"/>
    <property type="match status" value="1"/>
</dbReference>
<evidence type="ECO:0000256" key="5">
    <source>
        <dbReference type="ARBA" id="ARBA00023163"/>
    </source>
</evidence>
<accession>A0A9W9PAC8</accession>
<evidence type="ECO:0000256" key="6">
    <source>
        <dbReference type="ARBA" id="ARBA00023242"/>
    </source>
</evidence>
<gene>
    <name evidence="8" type="ORF">N7469_002385</name>
</gene>
<evidence type="ECO:0000256" key="1">
    <source>
        <dbReference type="ARBA" id="ARBA00022723"/>
    </source>
</evidence>
<keyword evidence="5" id="KW-0804">Transcription</keyword>
<dbReference type="CDD" id="cd00067">
    <property type="entry name" value="GAL4"/>
    <property type="match status" value="1"/>
</dbReference>
<evidence type="ECO:0000256" key="4">
    <source>
        <dbReference type="ARBA" id="ARBA00023125"/>
    </source>
</evidence>
<dbReference type="PRINTS" id="PR00755">
    <property type="entry name" value="AFLATOXINBRP"/>
</dbReference>
<dbReference type="EMBL" id="JAPQKT010000002">
    <property type="protein sequence ID" value="KAJ5240794.1"/>
    <property type="molecule type" value="Genomic_DNA"/>
</dbReference>
<protein>
    <recommendedName>
        <fullName evidence="7">Zn(2)-C6 fungal-type domain-containing protein</fullName>
    </recommendedName>
</protein>
<dbReference type="SMART" id="SM00066">
    <property type="entry name" value="GAL4"/>
    <property type="match status" value="1"/>
</dbReference>
<dbReference type="GeneID" id="81380472"/>
<dbReference type="AlphaFoldDB" id="A0A9W9PAC8"/>
<dbReference type="GO" id="GO:0008270">
    <property type="term" value="F:zinc ion binding"/>
    <property type="evidence" value="ECO:0007669"/>
    <property type="project" value="InterPro"/>
</dbReference>
<keyword evidence="1" id="KW-0479">Metal-binding</keyword>
<dbReference type="InterPro" id="IPR001138">
    <property type="entry name" value="Zn2Cys6_DnaBD"/>
</dbReference>
<dbReference type="Proteomes" id="UP001147733">
    <property type="component" value="Unassembled WGS sequence"/>
</dbReference>
<dbReference type="InterPro" id="IPR036864">
    <property type="entry name" value="Zn2-C6_fun-type_DNA-bd_sf"/>
</dbReference>
<sequence length="421" mass="48044">MNSLSSRRKKPASSRKKACESCATSKVRCGLEKPVCSRCRAQAKQCRYSTGEEIFGPDHTGVLPESSSVSGQSHEHVDFSYTGDFSLAGTTQMSPPYLAPRDAILGLTPTKSPENLPNSKGCLNFENIRLIPMEEAEEIRNYWMRSLLSPISEQEPKVFHLYTLECISCILRSYPDQMLADNGVPPMIHPMQLAANNIPPSLANCFSLVRLWQQRAPGSEEMVASILKQEMQRLIDLQSNVGDFDLLCSFQAYLMYMILAYFFPIDDVLHCDDSSMMTLQEIAFRSAKAGVICGEETSRSRPNWETWIVASAKRRCLFVMYIFSNLYHARQGVPNYVAKELRGMFVPEGKRLWDARDRRTWEIEYSHHLTQWEDGMLEISELWRSPQTGSESRRRRISRWLQSADEFGMMLFMTSGHLHGC</sequence>
<dbReference type="PROSITE" id="PS50048">
    <property type="entry name" value="ZN2_CY6_FUNGAL_2"/>
    <property type="match status" value="1"/>
</dbReference>